<evidence type="ECO:0000313" key="4">
    <source>
        <dbReference type="EMBL" id="KUK23026.1"/>
    </source>
</evidence>
<dbReference type="PANTHER" id="PTHR43649:SF34">
    <property type="entry name" value="ABC TRANSPORTER PERIPLASMIC-BINDING PROTEIN YCJN-RELATED"/>
    <property type="match status" value="1"/>
</dbReference>
<dbReference type="Gene3D" id="3.40.190.10">
    <property type="entry name" value="Periplasmic binding protein-like II"/>
    <property type="match status" value="2"/>
</dbReference>
<dbReference type="PATRIC" id="fig|93930.3.peg.1732"/>
<sequence>MKKYFVLLLAVLLVGGLFAVKITMTSGGVGKELEVLKKQLEMFHQQYPDIEVEIIPMPDSSTERHDLYVTYFAAGETDPDVLMLDVIWPAEFAPFLEDLTADKDYFELGEFLPGTVMSVTVNGRIVAVPWFTDAGLLYYRKDLLEKYGYDHAPRTWDELVEMAKKISQAEGIHGFVWQGARYEGLVCDFLEYLWSFGGDVLDESGKVVIDSPEAVAALQFMVDLIYKHKVTPEGVTTYMEEDARRIFQNGEAVFMRNWPYAWSLVNSDESPIKGKVGVAPLPMGPGGRRAATLGGWVLGINKFSSPEEKEAAKKLIKFLTSYDQQLYKAINAGQNPTRKAVYKDPKLKEAAPFMVELLGVFINALPRPRVANYTEVSDVIQRYVHAALTRQTTPEDAIKNIAKELKFLLSQ</sequence>
<evidence type="ECO:0000256" key="2">
    <source>
        <dbReference type="ARBA" id="ARBA00022448"/>
    </source>
</evidence>
<dbReference type="PANTHER" id="PTHR43649">
    <property type="entry name" value="ARABINOSE-BINDING PROTEIN-RELATED"/>
    <property type="match status" value="1"/>
</dbReference>
<proteinExistence type="inferred from homology"/>
<dbReference type="CDD" id="cd14750">
    <property type="entry name" value="PBP2_TMBP"/>
    <property type="match status" value="1"/>
</dbReference>
<dbReference type="AlphaFoldDB" id="A0A101EQH2"/>
<evidence type="ECO:0000256" key="1">
    <source>
        <dbReference type="ARBA" id="ARBA00008520"/>
    </source>
</evidence>
<dbReference type="InterPro" id="IPR006059">
    <property type="entry name" value="SBP"/>
</dbReference>
<dbReference type="SUPFAM" id="SSF53850">
    <property type="entry name" value="Periplasmic binding protein-like II"/>
    <property type="match status" value="1"/>
</dbReference>
<protein>
    <submittedName>
        <fullName evidence="4">Trehalose/maltose binding protein</fullName>
    </submittedName>
</protein>
<accession>A0A101EQH2</accession>
<organism evidence="4 5">
    <name type="scientific">Thermotoga petrophila</name>
    <dbReference type="NCBI Taxonomy" id="93929"/>
    <lineage>
        <taxon>Bacteria</taxon>
        <taxon>Thermotogati</taxon>
        <taxon>Thermotogota</taxon>
        <taxon>Thermotogae</taxon>
        <taxon>Thermotogales</taxon>
        <taxon>Thermotogaceae</taxon>
        <taxon>Thermotoga</taxon>
    </lineage>
</organism>
<evidence type="ECO:0000256" key="3">
    <source>
        <dbReference type="ARBA" id="ARBA00022729"/>
    </source>
</evidence>
<evidence type="ECO:0000313" key="5">
    <source>
        <dbReference type="Proteomes" id="UP000058636"/>
    </source>
</evidence>
<keyword evidence="3" id="KW-0732">Signal</keyword>
<gene>
    <name evidence="4" type="ORF">XD57_0878</name>
</gene>
<dbReference type="Pfam" id="PF01547">
    <property type="entry name" value="SBP_bac_1"/>
    <property type="match status" value="1"/>
</dbReference>
<reference evidence="4 5" key="1">
    <citation type="journal article" date="2015" name="MBio">
        <title>Genome-Resolved Metagenomic Analysis Reveals Roles for Candidate Phyla and Other Microbial Community Members in Biogeochemical Transformations in Oil Reservoirs.</title>
        <authorList>
            <person name="Hu P."/>
            <person name="Tom L."/>
            <person name="Singh A."/>
            <person name="Thomas B.C."/>
            <person name="Baker B.J."/>
            <person name="Piceno Y.M."/>
            <person name="Andersen G.L."/>
            <person name="Banfield J.F."/>
        </authorList>
    </citation>
    <scope>NUCLEOTIDE SEQUENCE [LARGE SCALE GENOMIC DNA]</scope>
    <source>
        <strain evidence="4">46_26</strain>
    </source>
</reference>
<dbReference type="Proteomes" id="UP000058636">
    <property type="component" value="Unassembled WGS sequence"/>
</dbReference>
<comment type="similarity">
    <text evidence="1">Belongs to the bacterial solute-binding protein 1 family.</text>
</comment>
<name>A0A101EQH2_9THEM</name>
<keyword evidence="2" id="KW-0813">Transport</keyword>
<dbReference type="EMBL" id="LGFG01000062">
    <property type="protein sequence ID" value="KUK23026.1"/>
    <property type="molecule type" value="Genomic_DNA"/>
</dbReference>
<comment type="caution">
    <text evidence="4">The sequence shown here is derived from an EMBL/GenBank/DDBJ whole genome shotgun (WGS) entry which is preliminary data.</text>
</comment>
<dbReference type="InterPro" id="IPR050490">
    <property type="entry name" value="Bact_solute-bd_prot1"/>
</dbReference>